<accession>A0A853I761</accession>
<organism evidence="1 2">
    <name type="scientific">Spartinivicinus marinus</name>
    <dbReference type="NCBI Taxonomy" id="2994442"/>
    <lineage>
        <taxon>Bacteria</taxon>
        <taxon>Pseudomonadati</taxon>
        <taxon>Pseudomonadota</taxon>
        <taxon>Gammaproteobacteria</taxon>
        <taxon>Oceanospirillales</taxon>
        <taxon>Zooshikellaceae</taxon>
        <taxon>Spartinivicinus</taxon>
    </lineage>
</organism>
<gene>
    <name evidence="1" type="ORF">H0A36_06975</name>
</gene>
<reference evidence="1 2" key="1">
    <citation type="submission" date="2020-07" db="EMBL/GenBank/DDBJ databases">
        <title>Endozoicomonas sp. nov., isolated from sediment.</title>
        <authorList>
            <person name="Gu T."/>
        </authorList>
    </citation>
    <scope>NUCLEOTIDE SEQUENCE [LARGE SCALE GENOMIC DNA]</scope>
    <source>
        <strain evidence="1 2">SM1973</strain>
    </source>
</reference>
<dbReference type="SUPFAM" id="SSF55186">
    <property type="entry name" value="ThrRS/AlaRS common domain"/>
    <property type="match status" value="1"/>
</dbReference>
<sequence>MALQEEFHNYYEHLVVDYIFDKYQRDPTLTEYLPDIACVALNHLPPRYIHYDIDMAYYLSPNERVEMESKVKKAVDDAVLFVRVRRSKEKAAEL</sequence>
<dbReference type="GO" id="GO:0000166">
    <property type="term" value="F:nucleotide binding"/>
    <property type="evidence" value="ECO:0007669"/>
    <property type="project" value="InterPro"/>
</dbReference>
<evidence type="ECO:0000313" key="1">
    <source>
        <dbReference type="EMBL" id="NYZ65751.1"/>
    </source>
</evidence>
<keyword evidence="2" id="KW-1185">Reference proteome</keyword>
<protein>
    <submittedName>
        <fullName evidence="1">Late competence development ComFB family protein</fullName>
    </submittedName>
</protein>
<dbReference type="InterPro" id="IPR018163">
    <property type="entry name" value="Thr/Ala-tRNA-synth_IIc_edit"/>
</dbReference>
<dbReference type="InterPro" id="IPR019657">
    <property type="entry name" value="ComFB"/>
</dbReference>
<comment type="caution">
    <text evidence="1">The sequence shown here is derived from an EMBL/GenBank/DDBJ whole genome shotgun (WGS) entry which is preliminary data.</text>
</comment>
<name>A0A853I761_9GAMM</name>
<dbReference type="Pfam" id="PF10719">
    <property type="entry name" value="ComFB"/>
    <property type="match status" value="1"/>
</dbReference>
<evidence type="ECO:0000313" key="2">
    <source>
        <dbReference type="Proteomes" id="UP000569732"/>
    </source>
</evidence>
<dbReference type="Proteomes" id="UP000569732">
    <property type="component" value="Unassembled WGS sequence"/>
</dbReference>
<dbReference type="RefSeq" id="WP_180567775.1">
    <property type="nucleotide sequence ID" value="NZ_JACCKB010000007.1"/>
</dbReference>
<dbReference type="AlphaFoldDB" id="A0A853I761"/>
<proteinExistence type="predicted"/>
<dbReference type="EMBL" id="JACCKB010000007">
    <property type="protein sequence ID" value="NYZ65751.1"/>
    <property type="molecule type" value="Genomic_DNA"/>
</dbReference>